<feature type="transmembrane region" description="Helical" evidence="8">
    <location>
        <begin position="124"/>
        <end position="145"/>
    </location>
</feature>
<evidence type="ECO:0000256" key="7">
    <source>
        <dbReference type="ARBA" id="ARBA00023136"/>
    </source>
</evidence>
<dbReference type="OrthoDB" id="9798064at2"/>
<comment type="subcellular location">
    <subcellularLocation>
        <location evidence="1">Cell membrane</location>
        <topology evidence="1">Multi-pass membrane protein</topology>
    </subcellularLocation>
</comment>
<keyword evidence="5 8" id="KW-0812">Transmembrane</keyword>
<feature type="transmembrane region" description="Helical" evidence="8">
    <location>
        <begin position="218"/>
        <end position="240"/>
    </location>
</feature>
<protein>
    <recommendedName>
        <fullName evidence="11">AEC family transporter</fullName>
    </recommendedName>
</protein>
<evidence type="ECO:0000256" key="6">
    <source>
        <dbReference type="ARBA" id="ARBA00022989"/>
    </source>
</evidence>
<keyword evidence="3" id="KW-0813">Transport</keyword>
<feature type="transmembrane region" description="Helical" evidence="8">
    <location>
        <begin position="64"/>
        <end position="85"/>
    </location>
</feature>
<dbReference type="GO" id="GO:0005886">
    <property type="term" value="C:plasma membrane"/>
    <property type="evidence" value="ECO:0007669"/>
    <property type="project" value="UniProtKB-SubCell"/>
</dbReference>
<evidence type="ECO:0000313" key="10">
    <source>
        <dbReference type="Proteomes" id="UP000183995"/>
    </source>
</evidence>
<dbReference type="PANTHER" id="PTHR36838:SF1">
    <property type="entry name" value="SLR1864 PROTEIN"/>
    <property type="match status" value="1"/>
</dbReference>
<dbReference type="RefSeq" id="WP_073075765.1">
    <property type="nucleotide sequence ID" value="NZ_FQXV01000001.1"/>
</dbReference>
<dbReference type="STRING" id="1123282.SAMN02745823_00188"/>
<dbReference type="GO" id="GO:0055085">
    <property type="term" value="P:transmembrane transport"/>
    <property type="evidence" value="ECO:0007669"/>
    <property type="project" value="InterPro"/>
</dbReference>
<dbReference type="InterPro" id="IPR004776">
    <property type="entry name" value="Mem_transp_PIN-like"/>
</dbReference>
<dbReference type="Pfam" id="PF03547">
    <property type="entry name" value="Mem_trans"/>
    <property type="match status" value="1"/>
</dbReference>
<sequence length="304" mass="33069">MVIILQIQIEIIILVAVGFFATKKGWFGPEARRDMTNVVIYIVLPCNIFHAFETELSQDLLRQCAVVFLIALGAQIFYMILNRILYNRFPAGRRVVMQYATICNNASFMGLPVIESVFGSTGILYGSIVLVPLRVFMWTSGLSLFTSTNKKEQLRSLAVHPCIWAVILGFAYLFSPVRLPAFASSTIDVIGSCTTALSMIIVGSILSEVSLKTVFEKATLYYSAIRLVAIPAVTLAVLRLIGVDPIVTGVAVLSSAMPAATLTAMLSAKYGQDSAFASKLIFVSTLFSLVTLPLVAAVLTSGWF</sequence>
<evidence type="ECO:0000256" key="2">
    <source>
        <dbReference type="ARBA" id="ARBA00010145"/>
    </source>
</evidence>
<feature type="transmembrane region" description="Helical" evidence="8">
    <location>
        <begin position="157"/>
        <end position="175"/>
    </location>
</feature>
<evidence type="ECO:0000256" key="4">
    <source>
        <dbReference type="ARBA" id="ARBA00022475"/>
    </source>
</evidence>
<reference evidence="9 10" key="1">
    <citation type="submission" date="2016-11" db="EMBL/GenBank/DDBJ databases">
        <authorList>
            <person name="Jaros S."/>
            <person name="Januszkiewicz K."/>
            <person name="Wedrychowicz H."/>
        </authorList>
    </citation>
    <scope>NUCLEOTIDE SEQUENCE [LARGE SCALE GENOMIC DNA]</scope>
    <source>
        <strain evidence="9 10">DSM 10068</strain>
    </source>
</reference>
<evidence type="ECO:0000313" key="9">
    <source>
        <dbReference type="EMBL" id="SHH52883.1"/>
    </source>
</evidence>
<dbReference type="EMBL" id="FQXV01000001">
    <property type="protein sequence ID" value="SHH52883.1"/>
    <property type="molecule type" value="Genomic_DNA"/>
</dbReference>
<name>A0A1M5TR63_9FIRM</name>
<feature type="transmembrane region" description="Helical" evidence="8">
    <location>
        <begin position="34"/>
        <end position="52"/>
    </location>
</feature>
<keyword evidence="6 8" id="KW-1133">Transmembrane helix</keyword>
<evidence type="ECO:0008006" key="11">
    <source>
        <dbReference type="Google" id="ProtNLM"/>
    </source>
</evidence>
<proteinExistence type="inferred from homology"/>
<organism evidence="9 10">
    <name type="scientific">Sporobacter termitidis DSM 10068</name>
    <dbReference type="NCBI Taxonomy" id="1123282"/>
    <lineage>
        <taxon>Bacteria</taxon>
        <taxon>Bacillati</taxon>
        <taxon>Bacillota</taxon>
        <taxon>Clostridia</taxon>
        <taxon>Eubacteriales</taxon>
        <taxon>Oscillospiraceae</taxon>
        <taxon>Sporobacter</taxon>
    </lineage>
</organism>
<dbReference type="AlphaFoldDB" id="A0A1M5TR63"/>
<feature type="transmembrane region" description="Helical" evidence="8">
    <location>
        <begin position="6"/>
        <end position="22"/>
    </location>
</feature>
<accession>A0A1M5TR63</accession>
<dbReference type="InterPro" id="IPR038770">
    <property type="entry name" value="Na+/solute_symporter_sf"/>
</dbReference>
<keyword evidence="7 8" id="KW-0472">Membrane</keyword>
<feature type="transmembrane region" description="Helical" evidence="8">
    <location>
        <begin position="181"/>
        <end position="206"/>
    </location>
</feature>
<keyword evidence="4" id="KW-1003">Cell membrane</keyword>
<dbReference type="Proteomes" id="UP000183995">
    <property type="component" value="Unassembled WGS sequence"/>
</dbReference>
<feature type="transmembrane region" description="Helical" evidence="8">
    <location>
        <begin position="97"/>
        <end position="118"/>
    </location>
</feature>
<feature type="transmembrane region" description="Helical" evidence="8">
    <location>
        <begin position="280"/>
        <end position="303"/>
    </location>
</feature>
<feature type="transmembrane region" description="Helical" evidence="8">
    <location>
        <begin position="246"/>
        <end position="268"/>
    </location>
</feature>
<evidence type="ECO:0000256" key="8">
    <source>
        <dbReference type="SAM" id="Phobius"/>
    </source>
</evidence>
<keyword evidence="10" id="KW-1185">Reference proteome</keyword>
<comment type="similarity">
    <text evidence="2">Belongs to the auxin efflux carrier (TC 2.A.69) family.</text>
</comment>
<dbReference type="PANTHER" id="PTHR36838">
    <property type="entry name" value="AUXIN EFFLUX CARRIER FAMILY PROTEIN"/>
    <property type="match status" value="1"/>
</dbReference>
<evidence type="ECO:0000256" key="3">
    <source>
        <dbReference type="ARBA" id="ARBA00022448"/>
    </source>
</evidence>
<dbReference type="Gene3D" id="1.20.1530.20">
    <property type="match status" value="1"/>
</dbReference>
<evidence type="ECO:0000256" key="1">
    <source>
        <dbReference type="ARBA" id="ARBA00004651"/>
    </source>
</evidence>
<evidence type="ECO:0000256" key="5">
    <source>
        <dbReference type="ARBA" id="ARBA00022692"/>
    </source>
</evidence>
<gene>
    <name evidence="9" type="ORF">SAMN02745823_00188</name>
</gene>